<protein>
    <submittedName>
        <fullName evidence="4">Polysaccharide deacetylase family protein</fullName>
        <ecNumber evidence="4">3.-.-.-</ecNumber>
    </submittedName>
</protein>
<keyword evidence="2 4" id="KW-0378">Hydrolase</keyword>
<comment type="caution">
    <text evidence="4">The sequence shown here is derived from an EMBL/GenBank/DDBJ whole genome shotgun (WGS) entry which is preliminary data.</text>
</comment>
<dbReference type="EMBL" id="JBHSMM010000001">
    <property type="protein sequence ID" value="MFC5439098.1"/>
    <property type="molecule type" value="Genomic_DNA"/>
</dbReference>
<dbReference type="RefSeq" id="WP_056081835.1">
    <property type="nucleotide sequence ID" value="NZ_JALBWS010000015.1"/>
</dbReference>
<evidence type="ECO:0000256" key="1">
    <source>
        <dbReference type="ARBA" id="ARBA00022723"/>
    </source>
</evidence>
<dbReference type="PROSITE" id="PS51677">
    <property type="entry name" value="NODB"/>
    <property type="match status" value="1"/>
</dbReference>
<evidence type="ECO:0000313" key="4">
    <source>
        <dbReference type="EMBL" id="MFC5439098.1"/>
    </source>
</evidence>
<gene>
    <name evidence="4" type="ORF">ACFPK0_03600</name>
</gene>
<dbReference type="GO" id="GO:0016787">
    <property type="term" value="F:hydrolase activity"/>
    <property type="evidence" value="ECO:0007669"/>
    <property type="project" value="UniProtKB-KW"/>
</dbReference>
<dbReference type="InterPro" id="IPR002509">
    <property type="entry name" value="NODB_dom"/>
</dbReference>
<dbReference type="InterPro" id="IPR050248">
    <property type="entry name" value="Polysacc_deacetylase_ArnD"/>
</dbReference>
<dbReference type="Proteomes" id="UP001596018">
    <property type="component" value="Unassembled WGS sequence"/>
</dbReference>
<dbReference type="PANTHER" id="PTHR10587">
    <property type="entry name" value="GLYCOSYL TRANSFERASE-RELATED"/>
    <property type="match status" value="1"/>
</dbReference>
<dbReference type="SUPFAM" id="SSF88713">
    <property type="entry name" value="Glycoside hydrolase/deacetylase"/>
    <property type="match status" value="1"/>
</dbReference>
<reference evidence="5" key="1">
    <citation type="journal article" date="2019" name="Int. J. Syst. Evol. Microbiol.">
        <title>The Global Catalogue of Microorganisms (GCM) 10K type strain sequencing project: providing services to taxonomists for standard genome sequencing and annotation.</title>
        <authorList>
            <consortium name="The Broad Institute Genomics Platform"/>
            <consortium name="The Broad Institute Genome Sequencing Center for Infectious Disease"/>
            <person name="Wu L."/>
            <person name="Ma J."/>
        </authorList>
    </citation>
    <scope>NUCLEOTIDE SEQUENCE [LARGE SCALE GENOMIC DNA]</scope>
    <source>
        <strain evidence="5">KACC 12822</strain>
    </source>
</reference>
<evidence type="ECO:0000256" key="2">
    <source>
        <dbReference type="ARBA" id="ARBA00022801"/>
    </source>
</evidence>
<dbReference type="Gene3D" id="3.20.20.370">
    <property type="entry name" value="Glycoside hydrolase/deacetylase"/>
    <property type="match status" value="1"/>
</dbReference>
<keyword evidence="5" id="KW-1185">Reference proteome</keyword>
<evidence type="ECO:0000259" key="3">
    <source>
        <dbReference type="PROSITE" id="PS51677"/>
    </source>
</evidence>
<dbReference type="CDD" id="cd10917">
    <property type="entry name" value="CE4_NodB_like_6s_7s"/>
    <property type="match status" value="1"/>
</dbReference>
<proteinExistence type="predicted"/>
<accession>A0ABW0JSK4</accession>
<organism evidence="4 5">
    <name type="scientific">Rhodanobacter ginsenosidimutans</name>
    <dbReference type="NCBI Taxonomy" id="490571"/>
    <lineage>
        <taxon>Bacteria</taxon>
        <taxon>Pseudomonadati</taxon>
        <taxon>Pseudomonadota</taxon>
        <taxon>Gammaproteobacteria</taxon>
        <taxon>Lysobacterales</taxon>
        <taxon>Rhodanobacteraceae</taxon>
        <taxon>Rhodanobacter</taxon>
    </lineage>
</organism>
<evidence type="ECO:0000313" key="5">
    <source>
        <dbReference type="Proteomes" id="UP001596018"/>
    </source>
</evidence>
<sequence length="211" mass="23823">MNFKLKKQHLLSLLPDTLVQTHGPGHARFLSFDDGPHPEHTPRLLDLLAAHDIRASFFVVGDRAERYPAVVERIVAEGHLLGNHSWSHNRFGRLPLREQVAELERTDALLAGFDHQPRHRVRPPQGVLPLPLFLHLARRGRSIAYWSYDSMDYRGQSPMELADQLRRRPPQAGDIVLMHDDSALAGDALAMLLPQWCAEGHAFQALLPEAS</sequence>
<dbReference type="PANTHER" id="PTHR10587:SF133">
    <property type="entry name" value="CHITIN DEACETYLASE 1-RELATED"/>
    <property type="match status" value="1"/>
</dbReference>
<feature type="domain" description="NodB homology" evidence="3">
    <location>
        <begin position="26"/>
        <end position="204"/>
    </location>
</feature>
<keyword evidence="1" id="KW-0479">Metal-binding</keyword>
<dbReference type="Pfam" id="PF01522">
    <property type="entry name" value="Polysacc_deac_1"/>
    <property type="match status" value="1"/>
</dbReference>
<dbReference type="InterPro" id="IPR011330">
    <property type="entry name" value="Glyco_hydro/deAcase_b/a-brl"/>
</dbReference>
<name>A0ABW0JSK4_9GAMM</name>
<dbReference type="EC" id="3.-.-.-" evidence="4"/>